<reference evidence="1" key="1">
    <citation type="submission" date="2023-04" db="EMBL/GenBank/DDBJ databases">
        <authorList>
            <person name="Vijverberg K."/>
            <person name="Xiong W."/>
            <person name="Schranz E."/>
        </authorList>
    </citation>
    <scope>NUCLEOTIDE SEQUENCE</scope>
</reference>
<gene>
    <name evidence="1" type="ORF">LSALG_LOCUS1057</name>
</gene>
<dbReference type="EMBL" id="OX465086">
    <property type="protein sequence ID" value="CAI9260214.1"/>
    <property type="molecule type" value="Genomic_DNA"/>
</dbReference>
<name>A0AA35V1R0_LACSI</name>
<evidence type="ECO:0000313" key="2">
    <source>
        <dbReference type="Proteomes" id="UP001177003"/>
    </source>
</evidence>
<keyword evidence="2" id="KW-1185">Reference proteome</keyword>
<protein>
    <submittedName>
        <fullName evidence="1">Uncharacterized protein</fullName>
    </submittedName>
</protein>
<dbReference type="Proteomes" id="UP001177003">
    <property type="component" value="Chromosome 0"/>
</dbReference>
<evidence type="ECO:0000313" key="1">
    <source>
        <dbReference type="EMBL" id="CAI9260214.1"/>
    </source>
</evidence>
<organism evidence="1 2">
    <name type="scientific">Lactuca saligna</name>
    <name type="common">Willowleaf lettuce</name>
    <dbReference type="NCBI Taxonomy" id="75948"/>
    <lineage>
        <taxon>Eukaryota</taxon>
        <taxon>Viridiplantae</taxon>
        <taxon>Streptophyta</taxon>
        <taxon>Embryophyta</taxon>
        <taxon>Tracheophyta</taxon>
        <taxon>Spermatophyta</taxon>
        <taxon>Magnoliopsida</taxon>
        <taxon>eudicotyledons</taxon>
        <taxon>Gunneridae</taxon>
        <taxon>Pentapetalae</taxon>
        <taxon>asterids</taxon>
        <taxon>campanulids</taxon>
        <taxon>Asterales</taxon>
        <taxon>Asteraceae</taxon>
        <taxon>Cichorioideae</taxon>
        <taxon>Cichorieae</taxon>
        <taxon>Lactucinae</taxon>
        <taxon>Lactuca</taxon>
    </lineage>
</organism>
<accession>A0AA35V1R0</accession>
<dbReference type="AlphaFoldDB" id="A0AA35V1R0"/>
<proteinExistence type="predicted"/>
<sequence>METTYIRWDDQDSLRREFKMLAGRVRVLEQGRDYDEIRILHAYDHLEEIHSIVQYQQIAIESLKQRVREIELRLLVSEIGTTTIEVMIGFLQHQLAQIVA</sequence>